<sequence length="131" mass="14240">MSGSMVSGFSDGQKVQVRRYCGYPAYGAGAEGFSSWRFFQAYGTLEYRLNNLAPAEVAVTLQYVSTLETIEAAIPRISENLDTESAAAWTHNADELKDREALFDSWRRRLCGFLGVPPGPALGQAGVALVV</sequence>
<dbReference type="Proteomes" id="UP000553706">
    <property type="component" value="Unassembled WGS sequence"/>
</dbReference>
<reference evidence="1 2" key="1">
    <citation type="submission" date="2020-08" db="EMBL/GenBank/DDBJ databases">
        <title>Genomic Encyclopedia of Type Strains, Phase IV (KMG-IV): sequencing the most valuable type-strain genomes for metagenomic binning, comparative biology and taxonomic classification.</title>
        <authorList>
            <person name="Goeker M."/>
        </authorList>
    </citation>
    <scope>NUCLEOTIDE SEQUENCE [LARGE SCALE GENOMIC DNA]</scope>
    <source>
        <strain evidence="1 2">DSM 27026</strain>
    </source>
</reference>
<comment type="caution">
    <text evidence="1">The sequence shown here is derived from an EMBL/GenBank/DDBJ whole genome shotgun (WGS) entry which is preliminary data.</text>
</comment>
<keyword evidence="2" id="KW-1185">Reference proteome</keyword>
<dbReference type="AlphaFoldDB" id="A0A840VTT8"/>
<protein>
    <submittedName>
        <fullName evidence="1">Uncharacterized protein</fullName>
    </submittedName>
</protein>
<organism evidence="1 2">
    <name type="scientific">Acidocella aromatica</name>
    <dbReference type="NCBI Taxonomy" id="1303579"/>
    <lineage>
        <taxon>Bacteria</taxon>
        <taxon>Pseudomonadati</taxon>
        <taxon>Pseudomonadota</taxon>
        <taxon>Alphaproteobacteria</taxon>
        <taxon>Acetobacterales</taxon>
        <taxon>Acidocellaceae</taxon>
        <taxon>Acidocella</taxon>
    </lineage>
</organism>
<dbReference type="RefSeq" id="WP_183266639.1">
    <property type="nucleotide sequence ID" value="NZ_JACHFJ010000008.1"/>
</dbReference>
<evidence type="ECO:0000313" key="2">
    <source>
        <dbReference type="Proteomes" id="UP000553706"/>
    </source>
</evidence>
<proteinExistence type="predicted"/>
<evidence type="ECO:0000313" key="1">
    <source>
        <dbReference type="EMBL" id="MBB5373632.1"/>
    </source>
</evidence>
<gene>
    <name evidence="1" type="ORF">HNP71_001896</name>
</gene>
<dbReference type="EMBL" id="JACHFJ010000008">
    <property type="protein sequence ID" value="MBB5373632.1"/>
    <property type="molecule type" value="Genomic_DNA"/>
</dbReference>
<accession>A0A840VTT8</accession>
<name>A0A840VTT8_9PROT</name>